<keyword evidence="1" id="KW-0472">Membrane</keyword>
<keyword evidence="3" id="KW-1185">Reference proteome</keyword>
<evidence type="ECO:0000256" key="1">
    <source>
        <dbReference type="SAM" id="Phobius"/>
    </source>
</evidence>
<name>A0A1B7MDR6_9AGAM</name>
<reference evidence="2 3" key="1">
    <citation type="submission" date="2016-06" db="EMBL/GenBank/DDBJ databases">
        <title>Comparative genomics of the ectomycorrhizal sister species Rhizopogon vinicolor and Rhizopogon vesiculosus (Basidiomycota: Boletales) reveals a divergence of the mating type B locus.</title>
        <authorList>
            <consortium name="DOE Joint Genome Institute"/>
            <person name="Mujic A.B."/>
            <person name="Kuo A."/>
            <person name="Tritt A."/>
            <person name="Lipzen A."/>
            <person name="Chen C."/>
            <person name="Johnson J."/>
            <person name="Sharma A."/>
            <person name="Barry K."/>
            <person name="Grigoriev I.V."/>
            <person name="Spatafora J.W."/>
        </authorList>
    </citation>
    <scope>NUCLEOTIDE SEQUENCE [LARGE SCALE GENOMIC DNA]</scope>
    <source>
        <strain evidence="2 3">AM-OR11-026</strain>
    </source>
</reference>
<dbReference type="EMBL" id="KV450002">
    <property type="protein sequence ID" value="OAX30735.1"/>
    <property type="molecule type" value="Genomic_DNA"/>
</dbReference>
<keyword evidence="1" id="KW-1133">Transmembrane helix</keyword>
<sequence>MLWDSSYSQYSRLLPLPPPIPFWEPLSPELIVILLVPFWNSLGTYSYKGRSAQAEAKVPSVSDLEARS</sequence>
<dbReference type="AlphaFoldDB" id="A0A1B7MDR6"/>
<accession>A0A1B7MDR6</accession>
<dbReference type="InParanoid" id="A0A1B7MDR6"/>
<evidence type="ECO:0000313" key="2">
    <source>
        <dbReference type="EMBL" id="OAX30735.1"/>
    </source>
</evidence>
<organism evidence="2 3">
    <name type="scientific">Rhizopogon vinicolor AM-OR11-026</name>
    <dbReference type="NCBI Taxonomy" id="1314800"/>
    <lineage>
        <taxon>Eukaryota</taxon>
        <taxon>Fungi</taxon>
        <taxon>Dikarya</taxon>
        <taxon>Basidiomycota</taxon>
        <taxon>Agaricomycotina</taxon>
        <taxon>Agaricomycetes</taxon>
        <taxon>Agaricomycetidae</taxon>
        <taxon>Boletales</taxon>
        <taxon>Suillineae</taxon>
        <taxon>Rhizopogonaceae</taxon>
        <taxon>Rhizopogon</taxon>
    </lineage>
</organism>
<feature type="transmembrane region" description="Helical" evidence="1">
    <location>
        <begin position="20"/>
        <end position="40"/>
    </location>
</feature>
<gene>
    <name evidence="2" type="ORF">K503DRAFT_806804</name>
</gene>
<evidence type="ECO:0000313" key="3">
    <source>
        <dbReference type="Proteomes" id="UP000092154"/>
    </source>
</evidence>
<keyword evidence="1" id="KW-0812">Transmembrane</keyword>
<dbReference type="Proteomes" id="UP000092154">
    <property type="component" value="Unassembled WGS sequence"/>
</dbReference>
<protein>
    <submittedName>
        <fullName evidence="2">Uncharacterized protein</fullName>
    </submittedName>
</protein>
<proteinExistence type="predicted"/>